<dbReference type="PANTHER" id="PTHR35698">
    <property type="entry name" value="DNA-BINDING PROTEIN RHL1"/>
    <property type="match status" value="1"/>
</dbReference>
<feature type="region of interest" description="Disordered" evidence="1">
    <location>
        <begin position="33"/>
        <end position="54"/>
    </location>
</feature>
<feature type="compositionally biased region" description="Basic and acidic residues" evidence="1">
    <location>
        <begin position="284"/>
        <end position="301"/>
    </location>
</feature>
<evidence type="ECO:0000313" key="3">
    <source>
        <dbReference type="Proteomes" id="UP000036987"/>
    </source>
</evidence>
<accession>A0A0K9PQC3</accession>
<keyword evidence="3" id="KW-1185">Reference proteome</keyword>
<dbReference type="GO" id="GO:0003677">
    <property type="term" value="F:DNA binding"/>
    <property type="evidence" value="ECO:0007669"/>
    <property type="project" value="UniProtKB-KW"/>
</dbReference>
<feature type="region of interest" description="Disordered" evidence="1">
    <location>
        <begin position="247"/>
        <end position="363"/>
    </location>
</feature>
<protein>
    <submittedName>
        <fullName evidence="2">DNA-binding protein RHL1</fullName>
    </submittedName>
</protein>
<feature type="compositionally biased region" description="Polar residues" evidence="1">
    <location>
        <begin position="325"/>
        <end position="342"/>
    </location>
</feature>
<feature type="region of interest" description="Disordered" evidence="1">
    <location>
        <begin position="382"/>
        <end position="410"/>
    </location>
</feature>
<keyword evidence="2" id="KW-0238">DNA-binding</keyword>
<reference evidence="3" key="1">
    <citation type="journal article" date="2016" name="Nature">
        <title>The genome of the seagrass Zostera marina reveals angiosperm adaptation to the sea.</title>
        <authorList>
            <person name="Olsen J.L."/>
            <person name="Rouze P."/>
            <person name="Verhelst B."/>
            <person name="Lin Y.-C."/>
            <person name="Bayer T."/>
            <person name="Collen J."/>
            <person name="Dattolo E."/>
            <person name="De Paoli E."/>
            <person name="Dittami S."/>
            <person name="Maumus F."/>
            <person name="Michel G."/>
            <person name="Kersting A."/>
            <person name="Lauritano C."/>
            <person name="Lohaus R."/>
            <person name="Toepel M."/>
            <person name="Tonon T."/>
            <person name="Vanneste K."/>
            <person name="Amirebrahimi M."/>
            <person name="Brakel J."/>
            <person name="Bostroem C."/>
            <person name="Chovatia M."/>
            <person name="Grimwood J."/>
            <person name="Jenkins J.W."/>
            <person name="Jueterbock A."/>
            <person name="Mraz A."/>
            <person name="Stam W.T."/>
            <person name="Tice H."/>
            <person name="Bornberg-Bauer E."/>
            <person name="Green P.J."/>
            <person name="Pearson G.A."/>
            <person name="Procaccini G."/>
            <person name="Duarte C.M."/>
            <person name="Schmutz J."/>
            <person name="Reusch T.B.H."/>
            <person name="Van de Peer Y."/>
        </authorList>
    </citation>
    <scope>NUCLEOTIDE SEQUENCE [LARGE SCALE GENOMIC DNA]</scope>
    <source>
        <strain evidence="3">cv. Finnish</strain>
    </source>
</reference>
<gene>
    <name evidence="2" type="ORF">ZOSMA_19G00270</name>
</gene>
<dbReference type="OrthoDB" id="568248at2759"/>
<dbReference type="PANTHER" id="PTHR35698:SF2">
    <property type="entry name" value="DNA-BINDING PROTEIN RHL1"/>
    <property type="match status" value="1"/>
</dbReference>
<dbReference type="Proteomes" id="UP000036987">
    <property type="component" value="Unassembled WGS sequence"/>
</dbReference>
<organism evidence="2 3">
    <name type="scientific">Zostera marina</name>
    <name type="common">Eelgrass</name>
    <dbReference type="NCBI Taxonomy" id="29655"/>
    <lineage>
        <taxon>Eukaryota</taxon>
        <taxon>Viridiplantae</taxon>
        <taxon>Streptophyta</taxon>
        <taxon>Embryophyta</taxon>
        <taxon>Tracheophyta</taxon>
        <taxon>Spermatophyta</taxon>
        <taxon>Magnoliopsida</taxon>
        <taxon>Liliopsida</taxon>
        <taxon>Zosteraceae</taxon>
        <taxon>Zostera</taxon>
    </lineage>
</organism>
<feature type="compositionally biased region" description="Polar residues" evidence="1">
    <location>
        <begin position="260"/>
        <end position="270"/>
    </location>
</feature>
<dbReference type="InterPro" id="IPR038859">
    <property type="entry name" value="RHL1"/>
</dbReference>
<feature type="compositionally biased region" description="Basic residues" evidence="1">
    <location>
        <begin position="397"/>
        <end position="409"/>
    </location>
</feature>
<evidence type="ECO:0000256" key="1">
    <source>
        <dbReference type="SAM" id="MobiDB-lite"/>
    </source>
</evidence>
<dbReference type="EMBL" id="LFYR01000728">
    <property type="protein sequence ID" value="KMZ70445.1"/>
    <property type="molecule type" value="Genomic_DNA"/>
</dbReference>
<name>A0A0K9PQC3_ZOSMR</name>
<evidence type="ECO:0000313" key="2">
    <source>
        <dbReference type="EMBL" id="KMZ70445.1"/>
    </source>
</evidence>
<comment type="caution">
    <text evidence="2">The sequence shown here is derived from an EMBL/GenBank/DDBJ whole genome shotgun (WGS) entry which is preliminary data.</text>
</comment>
<proteinExistence type="predicted"/>
<dbReference type="GO" id="GO:0042023">
    <property type="term" value="P:DNA endoreduplication"/>
    <property type="evidence" value="ECO:0007669"/>
    <property type="project" value="InterPro"/>
</dbReference>
<dbReference type="AlphaFoldDB" id="A0A0K9PQC3"/>
<feature type="compositionally biased region" description="Basic and acidic residues" evidence="1">
    <location>
        <begin position="43"/>
        <end position="54"/>
    </location>
</feature>
<dbReference type="STRING" id="29655.A0A0K9PQC3"/>
<sequence>MTNILIFPIPATPDKVSPPFSFSPVLNPQIPKRGNILMGKKTTNTEKAEDPRSEERWRLKNLAFSKGLLCRNPVSNLQSSSLAPSKTVVKHQGTDVVKKGQRKNRFLFSFSGFLAPMAGGGKIGELSDLATGNPILYLDFPQGRVKLFGTIVYPKNRYLTLQFSRKNALCEDSFDSMVIFSDAWWIGKKDDNPEENQLKFPNGLNDIQSEDCNFKGGAGNTFMESTSGLPLEKAKFIAADAELTDEISDDSDSKIPITKDLTQTTPSRQSARVAGKKFNFAEFSPKDDSVSSESETNHSDESESSDDQTIDKLVGTSEAQRKTRNSNPKPLLTSSLESQGMVSTRKRKITEELNQSTSLKNAEAKSFNKLVPLKQTTLSTLFEKAADKKSQPPSSSHSHHAKGSSRKKQCVIATEVTKTIHKPGVKKQLKQFQVRDDAIEEISSD</sequence>